<proteinExistence type="predicted"/>
<keyword evidence="3" id="KW-1185">Reference proteome</keyword>
<name>A0ABN7PMB1_TIMPD</name>
<evidence type="ECO:0000256" key="1">
    <source>
        <dbReference type="SAM" id="MobiDB-lite"/>
    </source>
</evidence>
<dbReference type="EMBL" id="CAJPIN010066814">
    <property type="protein sequence ID" value="CAG2067319.1"/>
    <property type="molecule type" value="Genomic_DNA"/>
</dbReference>
<reference evidence="2" key="1">
    <citation type="submission" date="2021-03" db="EMBL/GenBank/DDBJ databases">
        <authorList>
            <person name="Tran Van P."/>
        </authorList>
    </citation>
    <scope>NUCLEOTIDE SEQUENCE</scope>
</reference>
<feature type="region of interest" description="Disordered" evidence="1">
    <location>
        <begin position="53"/>
        <end position="75"/>
    </location>
</feature>
<evidence type="ECO:0000313" key="3">
    <source>
        <dbReference type="Proteomes" id="UP001153148"/>
    </source>
</evidence>
<feature type="region of interest" description="Disordered" evidence="1">
    <location>
        <begin position="1"/>
        <end position="21"/>
    </location>
</feature>
<gene>
    <name evidence="2" type="ORF">TPAB3V08_LOCUS14262</name>
</gene>
<evidence type="ECO:0000313" key="2">
    <source>
        <dbReference type="EMBL" id="CAG2067319.1"/>
    </source>
</evidence>
<sequence length="75" mass="8143">MVEAVATSDRTDTQTERAPISGARFGKKKLDHIHQEARLGSLFLRIPTYGRGAASRGAKAPKRISVQGNKCPPKI</sequence>
<organism evidence="2 3">
    <name type="scientific">Timema podura</name>
    <name type="common">Walking stick</name>
    <dbReference type="NCBI Taxonomy" id="61482"/>
    <lineage>
        <taxon>Eukaryota</taxon>
        <taxon>Metazoa</taxon>
        <taxon>Ecdysozoa</taxon>
        <taxon>Arthropoda</taxon>
        <taxon>Hexapoda</taxon>
        <taxon>Insecta</taxon>
        <taxon>Pterygota</taxon>
        <taxon>Neoptera</taxon>
        <taxon>Polyneoptera</taxon>
        <taxon>Phasmatodea</taxon>
        <taxon>Timematodea</taxon>
        <taxon>Timematoidea</taxon>
        <taxon>Timematidae</taxon>
        <taxon>Timema</taxon>
    </lineage>
</organism>
<accession>A0ABN7PMB1</accession>
<feature type="non-terminal residue" evidence="2">
    <location>
        <position position="75"/>
    </location>
</feature>
<comment type="caution">
    <text evidence="2">The sequence shown here is derived from an EMBL/GenBank/DDBJ whole genome shotgun (WGS) entry which is preliminary data.</text>
</comment>
<protein>
    <submittedName>
        <fullName evidence="2">Uncharacterized protein</fullName>
    </submittedName>
</protein>
<dbReference type="Proteomes" id="UP001153148">
    <property type="component" value="Unassembled WGS sequence"/>
</dbReference>